<evidence type="ECO:0000313" key="1">
    <source>
        <dbReference type="EMBL" id="CAJ0948491.1"/>
    </source>
</evidence>
<dbReference type="EMBL" id="CAUEEQ010028596">
    <property type="protein sequence ID" value="CAJ0948491.1"/>
    <property type="molecule type" value="Genomic_DNA"/>
</dbReference>
<gene>
    <name evidence="1" type="ORF">RIMI_LOCUS12184126</name>
</gene>
<evidence type="ECO:0008006" key="3">
    <source>
        <dbReference type="Google" id="ProtNLM"/>
    </source>
</evidence>
<reference evidence="1" key="1">
    <citation type="submission" date="2023-07" db="EMBL/GenBank/DDBJ databases">
        <authorList>
            <person name="Stuckert A."/>
        </authorList>
    </citation>
    <scope>NUCLEOTIDE SEQUENCE</scope>
</reference>
<comment type="caution">
    <text evidence="1">The sequence shown here is derived from an EMBL/GenBank/DDBJ whole genome shotgun (WGS) entry which is preliminary data.</text>
</comment>
<name>A0ABN9LR24_9NEOB</name>
<dbReference type="PANTHER" id="PTHR35617:SF3">
    <property type="entry name" value="CORE-BINDING (CB) DOMAIN-CONTAINING PROTEIN"/>
    <property type="match status" value="1"/>
</dbReference>
<evidence type="ECO:0000313" key="2">
    <source>
        <dbReference type="Proteomes" id="UP001176940"/>
    </source>
</evidence>
<dbReference type="Proteomes" id="UP001176940">
    <property type="component" value="Unassembled WGS sequence"/>
</dbReference>
<proteinExistence type="predicted"/>
<accession>A0ABN9LR24</accession>
<dbReference type="Pfam" id="PF13772">
    <property type="entry name" value="AIG2_2"/>
    <property type="match status" value="1"/>
</dbReference>
<dbReference type="PANTHER" id="PTHR35617">
    <property type="entry name" value="PHAGE_INTEGRASE DOMAIN-CONTAINING PROTEIN"/>
    <property type="match status" value="1"/>
</dbReference>
<protein>
    <recommendedName>
        <fullName evidence="3">Gamma-glutamylcyclotransferase</fullName>
    </recommendedName>
</protein>
<organism evidence="1 2">
    <name type="scientific">Ranitomeya imitator</name>
    <name type="common">mimic poison frog</name>
    <dbReference type="NCBI Taxonomy" id="111125"/>
    <lineage>
        <taxon>Eukaryota</taxon>
        <taxon>Metazoa</taxon>
        <taxon>Chordata</taxon>
        <taxon>Craniata</taxon>
        <taxon>Vertebrata</taxon>
        <taxon>Euteleostomi</taxon>
        <taxon>Amphibia</taxon>
        <taxon>Batrachia</taxon>
        <taxon>Anura</taxon>
        <taxon>Neobatrachia</taxon>
        <taxon>Hyloidea</taxon>
        <taxon>Dendrobatidae</taxon>
        <taxon>Dendrobatinae</taxon>
        <taxon>Ranitomeya</taxon>
    </lineage>
</organism>
<keyword evidence="2" id="KW-1185">Reference proteome</keyword>
<dbReference type="Gene3D" id="3.10.490.10">
    <property type="entry name" value="Gamma-glutamyl cyclotransferase-like"/>
    <property type="match status" value="1"/>
</dbReference>
<sequence>MRPLVRKSTPPWDLNLVLNTLCKTPYLLSEDMNIANLSFKTAFLIAITSAKRLREMQALSIQNPYLQIFDDRIVFKLNPAFLPKDCITAFYSIFSSQEGVAVGIYQPIEINVQTADGELVCRCYKMNKCIYGLTSPQYKQVMCMGAKQNDLPPEYQKMLGELQTNNYSGPIAIMDILKEAIQKVQDD</sequence>